<feature type="domain" description="Aminoglycoside phosphotransferase" evidence="1">
    <location>
        <begin position="84"/>
        <end position="246"/>
    </location>
</feature>
<reference evidence="2 3" key="1">
    <citation type="journal article" date="2017" name="Elife">
        <title>Extensive horizontal gene transfer in cheese-associated bacteria.</title>
        <authorList>
            <person name="Bonham K.S."/>
            <person name="Wolfe B.E."/>
            <person name="Dutton R.J."/>
        </authorList>
    </citation>
    <scope>NUCLEOTIDE SEQUENCE [LARGE SCALE GENOMIC DNA]</scope>
    <source>
        <strain evidence="2 3">JB182</strain>
    </source>
</reference>
<dbReference type="GeneID" id="303185594"/>
<name>A0A2N7S3A0_9MICC</name>
<organism evidence="2 3">
    <name type="scientific">Glutamicibacter arilaitensis</name>
    <dbReference type="NCBI Taxonomy" id="256701"/>
    <lineage>
        <taxon>Bacteria</taxon>
        <taxon>Bacillati</taxon>
        <taxon>Actinomycetota</taxon>
        <taxon>Actinomycetes</taxon>
        <taxon>Micrococcales</taxon>
        <taxon>Micrococcaceae</taxon>
        <taxon>Glutamicibacter</taxon>
    </lineage>
</organism>
<dbReference type="Proteomes" id="UP000235739">
    <property type="component" value="Unassembled WGS sequence"/>
</dbReference>
<dbReference type="EMBL" id="PNQX01000001">
    <property type="protein sequence ID" value="PMQ20631.1"/>
    <property type="molecule type" value="Genomic_DNA"/>
</dbReference>
<accession>A0A2N7S3A0</accession>
<dbReference type="RefSeq" id="WP_013349340.1">
    <property type="nucleotide sequence ID" value="NZ_JABUYH010000047.1"/>
</dbReference>
<protein>
    <submittedName>
        <fullName evidence="2">Aminoglycoside phosphotransferase</fullName>
    </submittedName>
</protein>
<dbReference type="Pfam" id="PF01636">
    <property type="entry name" value="APH"/>
    <property type="match status" value="1"/>
</dbReference>
<dbReference type="InterPro" id="IPR011009">
    <property type="entry name" value="Kinase-like_dom_sf"/>
</dbReference>
<dbReference type="SUPFAM" id="SSF56112">
    <property type="entry name" value="Protein kinase-like (PK-like)"/>
    <property type="match status" value="1"/>
</dbReference>
<evidence type="ECO:0000313" key="2">
    <source>
        <dbReference type="EMBL" id="PMQ20631.1"/>
    </source>
</evidence>
<dbReference type="InterPro" id="IPR002575">
    <property type="entry name" value="Aminoglycoside_PTrfase"/>
</dbReference>
<dbReference type="OMA" id="GCEHATR"/>
<proteinExistence type="predicted"/>
<sequence>MAAPALEDLLPSAHAQQIRQWLGPVDVVADMSWNLTDTKVLHLRAGTRHVVAKTGGEANHHLDREILAHRSYTGPLKNAGLAAQLLHASHSLRLAIMDYQPGELSAGTAWEFDSEVHQQAGSALKLLHAQEQQLDHGYEARLTRKFLLLLDRKHRIEPALCERIENILKNYDPKPAILVPTHGDWQPRNWLVDRGKLRIIDFGRFEFRPAASDFARLAVQQWKGRADLEAAFLRGYGGDPREEKAWGIMELREGIGTAVWAHEVGDEVFEAQGHQMLADTLARMENGQSRSQLPEGSERHC</sequence>
<dbReference type="AlphaFoldDB" id="A0A2N7S3A0"/>
<evidence type="ECO:0000313" key="3">
    <source>
        <dbReference type="Proteomes" id="UP000235739"/>
    </source>
</evidence>
<dbReference type="GO" id="GO:0016740">
    <property type="term" value="F:transferase activity"/>
    <property type="evidence" value="ECO:0007669"/>
    <property type="project" value="UniProtKB-KW"/>
</dbReference>
<gene>
    <name evidence="2" type="ORF">CIK84_03210</name>
</gene>
<keyword evidence="2" id="KW-0808">Transferase</keyword>
<evidence type="ECO:0000259" key="1">
    <source>
        <dbReference type="Pfam" id="PF01636"/>
    </source>
</evidence>
<comment type="caution">
    <text evidence="2">The sequence shown here is derived from an EMBL/GenBank/DDBJ whole genome shotgun (WGS) entry which is preliminary data.</text>
</comment>
<dbReference type="Gene3D" id="3.90.1200.10">
    <property type="match status" value="1"/>
</dbReference>